<dbReference type="SUPFAM" id="SSF50969">
    <property type="entry name" value="YVTN repeat-like/Quinoprotein amine dehydrogenase"/>
    <property type="match status" value="1"/>
</dbReference>
<dbReference type="Proteomes" id="UP001597368">
    <property type="component" value="Unassembled WGS sequence"/>
</dbReference>
<proteinExistence type="predicted"/>
<evidence type="ECO:0000256" key="1">
    <source>
        <dbReference type="SAM" id="SignalP"/>
    </source>
</evidence>
<evidence type="ECO:0000313" key="3">
    <source>
        <dbReference type="Proteomes" id="UP001597368"/>
    </source>
</evidence>
<comment type="caution">
    <text evidence="2">The sequence shown here is derived from an EMBL/GenBank/DDBJ whole genome shotgun (WGS) entry which is preliminary data.</text>
</comment>
<dbReference type="RefSeq" id="WP_379580383.1">
    <property type="nucleotide sequence ID" value="NZ_JBHUFV010000068.1"/>
</dbReference>
<dbReference type="InterPro" id="IPR011044">
    <property type="entry name" value="Quino_amine_DH_bsu"/>
</dbReference>
<reference evidence="3" key="1">
    <citation type="journal article" date="2019" name="Int. J. Syst. Evol. Microbiol.">
        <title>The Global Catalogue of Microorganisms (GCM) 10K type strain sequencing project: providing services to taxonomists for standard genome sequencing and annotation.</title>
        <authorList>
            <consortium name="The Broad Institute Genomics Platform"/>
            <consortium name="The Broad Institute Genome Sequencing Center for Infectious Disease"/>
            <person name="Wu L."/>
            <person name="Ma J."/>
        </authorList>
    </citation>
    <scope>NUCLEOTIDE SEQUENCE [LARGE SCALE GENOMIC DNA]</scope>
    <source>
        <strain evidence="3">ICMP 6774ER</strain>
    </source>
</reference>
<dbReference type="EMBL" id="JBHUFV010000068">
    <property type="protein sequence ID" value="MFD1938399.1"/>
    <property type="molecule type" value="Genomic_DNA"/>
</dbReference>
<feature type="signal peptide" evidence="1">
    <location>
        <begin position="1"/>
        <end position="22"/>
    </location>
</feature>
<feature type="chain" id="PRO_5045811886" description="WD40 repeat domain-containing protein" evidence="1">
    <location>
        <begin position="23"/>
        <end position="332"/>
    </location>
</feature>
<evidence type="ECO:0000313" key="2">
    <source>
        <dbReference type="EMBL" id="MFD1938399.1"/>
    </source>
</evidence>
<accession>A0ABW4TDF2</accession>
<gene>
    <name evidence="2" type="ORF">ACFSKW_43695</name>
</gene>
<evidence type="ECO:0008006" key="4">
    <source>
        <dbReference type="Google" id="ProtNLM"/>
    </source>
</evidence>
<keyword evidence="3" id="KW-1185">Reference proteome</keyword>
<organism evidence="2 3">
    <name type="scientific">Nonomuraea mangrovi</name>
    <dbReference type="NCBI Taxonomy" id="2316207"/>
    <lineage>
        <taxon>Bacteria</taxon>
        <taxon>Bacillati</taxon>
        <taxon>Actinomycetota</taxon>
        <taxon>Actinomycetes</taxon>
        <taxon>Streptosporangiales</taxon>
        <taxon>Streptosporangiaceae</taxon>
        <taxon>Nonomuraea</taxon>
    </lineage>
</organism>
<sequence>MDGKLTVALVLALSLVAAPAQAEQGSRIRLAGTSATLDDVKGPSRLASYILTEDAGNANIGYLRVGDGFVRTPYRQVPVSKNGRWAVGVPGHQRYKPARRIVLIDRARDQRYTVAMPVGVTSAQWSPDGRTVLLTAYRSRGESYETIGFVTVDVHERRPRLVPAGSTWFVEGWDVGLSGRFFWNGEGTGVLSTLEDGAGVAAFDLSGRRTRVYAGAGSLETLATSVFAPSGGRFVSLGDGDTSDTREIRVVDAVSGRIVHRLRGSFQGWYGDDHIIVMRGHEAETAGPPTSTFRLVSPGGRAGTVLIRERLRYTEPVAAGYKPHLAWVDFPG</sequence>
<keyword evidence="1" id="KW-0732">Signal</keyword>
<protein>
    <recommendedName>
        <fullName evidence="4">WD40 repeat domain-containing protein</fullName>
    </recommendedName>
</protein>
<name>A0ABW4TDF2_9ACTN</name>